<dbReference type="SUPFAM" id="SSF48557">
    <property type="entry name" value="L-aspartase-like"/>
    <property type="match status" value="1"/>
</dbReference>
<gene>
    <name evidence="1" type="ORF">EMWEY_00026770</name>
</gene>
<dbReference type="OMA" id="FTHFACE"/>
<dbReference type="RefSeq" id="XP_013333571.1">
    <property type="nucleotide sequence ID" value="XM_013478117.1"/>
</dbReference>
<dbReference type="InterPro" id="IPR008948">
    <property type="entry name" value="L-Aspartase-like"/>
</dbReference>
<dbReference type="VEuPathDB" id="ToxoDB:EMWEY_00026770"/>
<dbReference type="EMBL" id="HG719171">
    <property type="protein sequence ID" value="CDJ56921.1"/>
    <property type="molecule type" value="Genomic_DNA"/>
</dbReference>
<dbReference type="InterPro" id="IPR047136">
    <property type="entry name" value="PurB_bact"/>
</dbReference>
<protein>
    <submittedName>
        <fullName evidence="1">Adenylosuccinate lyase, putative</fullName>
    </submittedName>
</protein>
<reference evidence="1" key="1">
    <citation type="submission" date="2013-10" db="EMBL/GenBank/DDBJ databases">
        <title>Genomic analysis of the causative agents of coccidiosis in chickens.</title>
        <authorList>
            <person name="Reid A.J."/>
            <person name="Blake D."/>
            <person name="Billington K."/>
            <person name="Browne H."/>
            <person name="Dunn M."/>
            <person name="Hung S."/>
            <person name="Kawahara F."/>
            <person name="Miranda-Saavedra D."/>
            <person name="Mourier T."/>
            <person name="Nagra H."/>
            <person name="Otto T.D."/>
            <person name="Rawlings N."/>
            <person name="Sanchez A."/>
            <person name="Sanders M."/>
            <person name="Subramaniam C."/>
            <person name="Tay Y."/>
            <person name="Dear P."/>
            <person name="Doerig C."/>
            <person name="Gruber A."/>
            <person name="Parkinson J."/>
            <person name="Shirley M."/>
            <person name="Wan K.L."/>
            <person name="Berriman M."/>
            <person name="Tomley F."/>
            <person name="Pain A."/>
        </authorList>
    </citation>
    <scope>NUCLEOTIDE SEQUENCE [LARGE SCALE GENOMIC DNA]</scope>
    <source>
        <strain evidence="1">Weybridge</strain>
    </source>
</reference>
<organism evidence="1 2">
    <name type="scientific">Eimeria maxima</name>
    <name type="common">Coccidian parasite</name>
    <dbReference type="NCBI Taxonomy" id="5804"/>
    <lineage>
        <taxon>Eukaryota</taxon>
        <taxon>Sar</taxon>
        <taxon>Alveolata</taxon>
        <taxon>Apicomplexa</taxon>
        <taxon>Conoidasida</taxon>
        <taxon>Coccidia</taxon>
        <taxon>Eucoccidiorida</taxon>
        <taxon>Eimeriorina</taxon>
        <taxon>Eimeriidae</taxon>
        <taxon>Eimeria</taxon>
    </lineage>
</organism>
<dbReference type="GO" id="GO:0016829">
    <property type="term" value="F:lyase activity"/>
    <property type="evidence" value="ECO:0007669"/>
    <property type="project" value="UniProtKB-KW"/>
</dbReference>
<name>U6LYT3_EIMMA</name>
<evidence type="ECO:0000313" key="1">
    <source>
        <dbReference type="EMBL" id="CDJ56921.1"/>
    </source>
</evidence>
<evidence type="ECO:0000313" key="2">
    <source>
        <dbReference type="Proteomes" id="UP000030763"/>
    </source>
</evidence>
<proteinExistence type="predicted"/>
<sequence>MSLINNICPLDGRYREATEELRKVWGDIHLMRHRVYVELKWLEFFVANVHPQVPLTPEQLRDLEPLYEVTEENLQRIFAIEKQTNHDVKAVEYYIRERLEAIPSLSSLLGMRILPFLQELTGSQQPQQHLAKNLLFIIID</sequence>
<keyword evidence="1" id="KW-0456">Lyase</keyword>
<dbReference type="OrthoDB" id="406045at2759"/>
<keyword evidence="2" id="KW-1185">Reference proteome</keyword>
<dbReference type="Gene3D" id="1.10.275.10">
    <property type="entry name" value="Fumarase/aspartase (N-terminal domain)"/>
    <property type="match status" value="1"/>
</dbReference>
<accession>U6LYT3</accession>
<dbReference type="AlphaFoldDB" id="U6LYT3"/>
<dbReference type="GeneID" id="25336663"/>
<dbReference type="InterPro" id="IPR024083">
    <property type="entry name" value="Fumarase/histidase_N"/>
</dbReference>
<dbReference type="Proteomes" id="UP000030763">
    <property type="component" value="Unassembled WGS sequence"/>
</dbReference>
<dbReference type="PANTHER" id="PTHR43411">
    <property type="entry name" value="ADENYLOSUCCINATE LYASE"/>
    <property type="match status" value="1"/>
</dbReference>
<dbReference type="PANTHER" id="PTHR43411:SF1">
    <property type="entry name" value="ADENYLOSUCCINATE LYASE"/>
    <property type="match status" value="1"/>
</dbReference>
<reference evidence="1" key="2">
    <citation type="submission" date="2013-10" db="EMBL/GenBank/DDBJ databases">
        <authorList>
            <person name="Aslett M."/>
        </authorList>
    </citation>
    <scope>NUCLEOTIDE SEQUENCE [LARGE SCALE GENOMIC DNA]</scope>
    <source>
        <strain evidence="1">Weybridge</strain>
    </source>
</reference>